<keyword evidence="3 7" id="KW-0489">Methyltransferase</keyword>
<dbReference type="PRINTS" id="PR00505">
    <property type="entry name" value="D12N6MTFRASE"/>
</dbReference>
<comment type="similarity">
    <text evidence="1 7">Belongs to the N(4)/N(6)-methyltransferase family.</text>
</comment>
<accession>A0ABN6SKN2</accession>
<dbReference type="PANTHER" id="PTHR30481:SF3">
    <property type="entry name" value="DNA ADENINE METHYLASE"/>
    <property type="match status" value="1"/>
</dbReference>
<dbReference type="RefSeq" id="WP_317637894.1">
    <property type="nucleotide sequence ID" value="NZ_AP026803.1"/>
</dbReference>
<keyword evidence="5 7" id="KW-0949">S-adenosyl-L-methionine</keyword>
<dbReference type="Pfam" id="PF02086">
    <property type="entry name" value="MethyltransfD12"/>
    <property type="match status" value="1"/>
</dbReference>
<dbReference type="InterPro" id="IPR012263">
    <property type="entry name" value="M_m6A_EcoRV"/>
</dbReference>
<dbReference type="InterPro" id="IPR002052">
    <property type="entry name" value="DNA_methylase_N6_adenine_CS"/>
</dbReference>
<keyword evidence="9" id="KW-1185">Reference proteome</keyword>
<dbReference type="PROSITE" id="PS00092">
    <property type="entry name" value="N6_MTASE"/>
    <property type="match status" value="1"/>
</dbReference>
<name>A0ABN6SKN2_9LACO</name>
<evidence type="ECO:0000256" key="5">
    <source>
        <dbReference type="ARBA" id="ARBA00022691"/>
    </source>
</evidence>
<sequence length="298" mass="34241">MIKSFLNYTGSKYRIMDQLISLFPGHCDSMVDIFGGSGVITVNYQGTDNFIFNDNNKPLVDLINYIANHSIESIEKSVDKIIAEYGLTDTMSHGYEYYQASSTKGLADINKSGYLKLRKDYNNSKDLTLKPLYLYTLIIFGFNNQIRYNKRGLFNNPTGKRDFNKNMRKKLQAFSSAWKAKSPYIVSKDFRNIEIAKSDFVYADPPYLITTATYNENGGWTAKDDQDLLDYLDKIEKKGAKFALSNVLEHKGNENVKLINWSKKYNVFNITNTFKNSNYHTKRSSSKEVLITNYETSI</sequence>
<evidence type="ECO:0000256" key="4">
    <source>
        <dbReference type="ARBA" id="ARBA00022679"/>
    </source>
</evidence>
<evidence type="ECO:0000256" key="7">
    <source>
        <dbReference type="RuleBase" id="RU361257"/>
    </source>
</evidence>
<dbReference type="EMBL" id="AP026803">
    <property type="protein sequence ID" value="BDR60178.1"/>
    <property type="molecule type" value="Genomic_DNA"/>
</dbReference>
<dbReference type="InterPro" id="IPR029063">
    <property type="entry name" value="SAM-dependent_MTases_sf"/>
</dbReference>
<evidence type="ECO:0000256" key="2">
    <source>
        <dbReference type="ARBA" id="ARBA00011900"/>
    </source>
</evidence>
<dbReference type="SUPFAM" id="SSF53335">
    <property type="entry name" value="S-adenosyl-L-methionine-dependent methyltransferases"/>
    <property type="match status" value="1"/>
</dbReference>
<evidence type="ECO:0000313" key="9">
    <source>
        <dbReference type="Proteomes" id="UP001321741"/>
    </source>
</evidence>
<dbReference type="EC" id="2.1.1.72" evidence="2 7"/>
<dbReference type="Proteomes" id="UP001321741">
    <property type="component" value="Chromosome"/>
</dbReference>
<evidence type="ECO:0000256" key="1">
    <source>
        <dbReference type="ARBA" id="ARBA00006594"/>
    </source>
</evidence>
<dbReference type="PIRSF" id="PIRSF000398">
    <property type="entry name" value="M_m6A_EcoRV"/>
    <property type="match status" value="1"/>
</dbReference>
<reference evidence="8 9" key="1">
    <citation type="journal article" date="2023" name="Microbiol. Spectr.">
        <title>Symbiosis of Carpenter Bees with Uncharacterized Lactic Acid Bacteria Showing NAD Auxotrophy.</title>
        <authorList>
            <person name="Kawasaki S."/>
            <person name="Ozawa K."/>
            <person name="Mori T."/>
            <person name="Yamamoto A."/>
            <person name="Ito M."/>
            <person name="Ohkuma M."/>
            <person name="Sakamoto M."/>
            <person name="Matsutani M."/>
        </authorList>
    </citation>
    <scope>NUCLEOTIDE SEQUENCE [LARGE SCALE GENOMIC DNA]</scope>
    <source>
        <strain evidence="8 9">Kim32-2</strain>
    </source>
</reference>
<comment type="catalytic activity">
    <reaction evidence="6 7">
        <text>a 2'-deoxyadenosine in DNA + S-adenosyl-L-methionine = an N(6)-methyl-2'-deoxyadenosine in DNA + S-adenosyl-L-homocysteine + H(+)</text>
        <dbReference type="Rhea" id="RHEA:15197"/>
        <dbReference type="Rhea" id="RHEA-COMP:12418"/>
        <dbReference type="Rhea" id="RHEA-COMP:12419"/>
        <dbReference type="ChEBI" id="CHEBI:15378"/>
        <dbReference type="ChEBI" id="CHEBI:57856"/>
        <dbReference type="ChEBI" id="CHEBI:59789"/>
        <dbReference type="ChEBI" id="CHEBI:90615"/>
        <dbReference type="ChEBI" id="CHEBI:90616"/>
        <dbReference type="EC" id="2.1.1.72"/>
    </reaction>
</comment>
<evidence type="ECO:0000256" key="3">
    <source>
        <dbReference type="ARBA" id="ARBA00022603"/>
    </source>
</evidence>
<proteinExistence type="inferred from homology"/>
<gene>
    <name evidence="8" type="ORF">KIM322_04390</name>
</gene>
<keyword evidence="4 7" id="KW-0808">Transferase</keyword>
<organism evidence="8 9">
    <name type="scientific">Lactobacillus xylocopicola</name>
    <dbReference type="NCBI Taxonomy" id="2976676"/>
    <lineage>
        <taxon>Bacteria</taxon>
        <taxon>Bacillati</taxon>
        <taxon>Bacillota</taxon>
        <taxon>Bacilli</taxon>
        <taxon>Lactobacillales</taxon>
        <taxon>Lactobacillaceae</taxon>
        <taxon>Lactobacillus</taxon>
    </lineage>
</organism>
<dbReference type="InterPro" id="IPR023095">
    <property type="entry name" value="Ade_MeTrfase_dom_2"/>
</dbReference>
<dbReference type="InterPro" id="IPR012327">
    <property type="entry name" value="MeTrfase_D12"/>
</dbReference>
<dbReference type="Gene3D" id="3.40.50.150">
    <property type="entry name" value="Vaccinia Virus protein VP39"/>
    <property type="match status" value="1"/>
</dbReference>
<evidence type="ECO:0000313" key="8">
    <source>
        <dbReference type="EMBL" id="BDR60178.1"/>
    </source>
</evidence>
<evidence type="ECO:0000256" key="6">
    <source>
        <dbReference type="ARBA" id="ARBA00047942"/>
    </source>
</evidence>
<protein>
    <recommendedName>
        <fullName evidence="2 7">Site-specific DNA-methyltransferase (adenine-specific)</fullName>
        <ecNumber evidence="2 7">2.1.1.72</ecNumber>
    </recommendedName>
</protein>
<dbReference type="Gene3D" id="1.10.1020.10">
    <property type="entry name" value="Adenine-specific Methyltransferase, Domain 2"/>
    <property type="match status" value="1"/>
</dbReference>
<dbReference type="PANTHER" id="PTHR30481">
    <property type="entry name" value="DNA ADENINE METHYLASE"/>
    <property type="match status" value="1"/>
</dbReference>
<dbReference type="NCBIfam" id="TIGR00571">
    <property type="entry name" value="dam"/>
    <property type="match status" value="1"/>
</dbReference>